<keyword evidence="4" id="KW-1185">Reference proteome</keyword>
<proteinExistence type="predicted"/>
<dbReference type="OrthoDB" id="3692311at2759"/>
<dbReference type="EMBL" id="FJOG01000092">
    <property type="protein sequence ID" value="CZR70065.1"/>
    <property type="molecule type" value="Genomic_DNA"/>
</dbReference>
<feature type="compositionally biased region" description="Basic and acidic residues" evidence="1">
    <location>
        <begin position="389"/>
        <end position="398"/>
    </location>
</feature>
<feature type="region of interest" description="Disordered" evidence="1">
    <location>
        <begin position="352"/>
        <end position="398"/>
    </location>
</feature>
<protein>
    <submittedName>
        <fullName evidence="3">Uncharacterized protein</fullName>
    </submittedName>
</protein>
<sequence>MSVSNGTCSAGGTWYACTDASPYFFGCCTSNPCAGNGCPSTDLRAAELGAGYGIDGPNYPIDSSYYPNSKCADSPGQWFTCADAGKSGGFAFQGCCDKAASPCANKGLCPQANLHPAAFSDVGSRTDSSVVCKNGDWYSCLTQNPPFQGCCLSNPCTGDGGTCIPSQAFPILSIAAGDGVVSYFSSAASPSTSTAARSTGTTQSGSLTTSAASATATTSTSPLPSVSPGPNVALIAGASAGGVFVGILVLVIIAFFVRRCLKKRKDAAICAGPPGGIGESISKGPMATTTPYNDEAYYPSQSIHGVPSPFKVGPPLSPNPNLSPSPPAYQSPQRSPRRDTYVSEIDSGVVHEIGGGQDDMQRMSGGGGGDGGWRGSAGQGRGLGLGVRHVSELPDRSG</sequence>
<evidence type="ECO:0000256" key="2">
    <source>
        <dbReference type="SAM" id="Phobius"/>
    </source>
</evidence>
<feature type="compositionally biased region" description="Gly residues" evidence="1">
    <location>
        <begin position="364"/>
        <end position="385"/>
    </location>
</feature>
<dbReference type="AlphaFoldDB" id="A0A1L7XYP4"/>
<keyword evidence="2" id="KW-0812">Transmembrane</keyword>
<feature type="region of interest" description="Disordered" evidence="1">
    <location>
        <begin position="190"/>
        <end position="226"/>
    </location>
</feature>
<evidence type="ECO:0000313" key="3">
    <source>
        <dbReference type="EMBL" id="CZR70065.1"/>
    </source>
</evidence>
<organism evidence="3 4">
    <name type="scientific">Phialocephala subalpina</name>
    <dbReference type="NCBI Taxonomy" id="576137"/>
    <lineage>
        <taxon>Eukaryota</taxon>
        <taxon>Fungi</taxon>
        <taxon>Dikarya</taxon>
        <taxon>Ascomycota</taxon>
        <taxon>Pezizomycotina</taxon>
        <taxon>Leotiomycetes</taxon>
        <taxon>Helotiales</taxon>
        <taxon>Mollisiaceae</taxon>
        <taxon>Phialocephala</taxon>
        <taxon>Phialocephala fortinii species complex</taxon>
    </lineage>
</organism>
<name>A0A1L7XYP4_9HELO</name>
<keyword evidence="2" id="KW-1133">Transmembrane helix</keyword>
<evidence type="ECO:0000313" key="4">
    <source>
        <dbReference type="Proteomes" id="UP000184330"/>
    </source>
</evidence>
<dbReference type="STRING" id="576137.A0A1L7XYP4"/>
<dbReference type="Proteomes" id="UP000184330">
    <property type="component" value="Unassembled WGS sequence"/>
</dbReference>
<reference evidence="3 4" key="1">
    <citation type="submission" date="2016-03" db="EMBL/GenBank/DDBJ databases">
        <authorList>
            <person name="Ploux O."/>
        </authorList>
    </citation>
    <scope>NUCLEOTIDE SEQUENCE [LARGE SCALE GENOMIC DNA]</scope>
    <source>
        <strain evidence="3 4">UAMH 11012</strain>
    </source>
</reference>
<evidence type="ECO:0000256" key="1">
    <source>
        <dbReference type="SAM" id="MobiDB-lite"/>
    </source>
</evidence>
<accession>A0A1L7XYP4</accession>
<gene>
    <name evidence="3" type="ORF">PAC_19966</name>
</gene>
<feature type="transmembrane region" description="Helical" evidence="2">
    <location>
        <begin position="232"/>
        <end position="257"/>
    </location>
</feature>
<feature type="region of interest" description="Disordered" evidence="1">
    <location>
        <begin position="281"/>
        <end position="340"/>
    </location>
</feature>
<keyword evidence="2" id="KW-0472">Membrane</keyword>
<feature type="compositionally biased region" description="Pro residues" evidence="1">
    <location>
        <begin position="315"/>
        <end position="329"/>
    </location>
</feature>